<gene>
    <name evidence="1" type="ORF">NPIL_92121</name>
</gene>
<dbReference type="EMBL" id="BMAW01016770">
    <property type="protein sequence ID" value="GFT50751.1"/>
    <property type="molecule type" value="Genomic_DNA"/>
</dbReference>
<comment type="caution">
    <text evidence="1">The sequence shown here is derived from an EMBL/GenBank/DDBJ whole genome shotgun (WGS) entry which is preliminary data.</text>
</comment>
<keyword evidence="2" id="KW-1185">Reference proteome</keyword>
<protein>
    <submittedName>
        <fullName evidence="1">Uncharacterized protein</fullName>
    </submittedName>
</protein>
<organism evidence="1 2">
    <name type="scientific">Nephila pilipes</name>
    <name type="common">Giant wood spider</name>
    <name type="synonym">Nephila maculata</name>
    <dbReference type="NCBI Taxonomy" id="299642"/>
    <lineage>
        <taxon>Eukaryota</taxon>
        <taxon>Metazoa</taxon>
        <taxon>Ecdysozoa</taxon>
        <taxon>Arthropoda</taxon>
        <taxon>Chelicerata</taxon>
        <taxon>Arachnida</taxon>
        <taxon>Araneae</taxon>
        <taxon>Araneomorphae</taxon>
        <taxon>Entelegynae</taxon>
        <taxon>Araneoidea</taxon>
        <taxon>Nephilidae</taxon>
        <taxon>Nephila</taxon>
    </lineage>
</organism>
<sequence length="120" mass="13618">METDEQSSLHTLLLELVTRGKLRASEQARPLHKPWGRKSVRVTGLPLATAGFSCYLPSIWKFFLLLAAAAPSPLLSDPPFGWICCWDSFFLSIYFPRVWRIFLLSHVCLRCGPEALLLSR</sequence>
<dbReference type="Proteomes" id="UP000887013">
    <property type="component" value="Unassembled WGS sequence"/>
</dbReference>
<proteinExistence type="predicted"/>
<name>A0A8X6P519_NEPPI</name>
<reference evidence="1" key="1">
    <citation type="submission" date="2020-08" db="EMBL/GenBank/DDBJ databases">
        <title>Multicomponent nature underlies the extraordinary mechanical properties of spider dragline silk.</title>
        <authorList>
            <person name="Kono N."/>
            <person name="Nakamura H."/>
            <person name="Mori M."/>
            <person name="Yoshida Y."/>
            <person name="Ohtoshi R."/>
            <person name="Malay A.D."/>
            <person name="Moran D.A.P."/>
            <person name="Tomita M."/>
            <person name="Numata K."/>
            <person name="Arakawa K."/>
        </authorList>
    </citation>
    <scope>NUCLEOTIDE SEQUENCE</scope>
</reference>
<accession>A0A8X6P519</accession>
<dbReference type="AlphaFoldDB" id="A0A8X6P519"/>
<evidence type="ECO:0000313" key="1">
    <source>
        <dbReference type="EMBL" id="GFT50751.1"/>
    </source>
</evidence>
<evidence type="ECO:0000313" key="2">
    <source>
        <dbReference type="Proteomes" id="UP000887013"/>
    </source>
</evidence>